<organism evidence="8 9">
    <name type="scientific">Solimonas marina</name>
    <dbReference type="NCBI Taxonomy" id="2714601"/>
    <lineage>
        <taxon>Bacteria</taxon>
        <taxon>Pseudomonadati</taxon>
        <taxon>Pseudomonadota</taxon>
        <taxon>Gammaproteobacteria</taxon>
        <taxon>Nevskiales</taxon>
        <taxon>Nevskiaceae</taxon>
        <taxon>Solimonas</taxon>
    </lineage>
</organism>
<dbReference type="EMBL" id="JAAVXB010000002">
    <property type="protein sequence ID" value="NKF21317.1"/>
    <property type="molecule type" value="Genomic_DNA"/>
</dbReference>
<name>A0A969W677_9GAMM</name>
<dbReference type="GO" id="GO:0005886">
    <property type="term" value="C:plasma membrane"/>
    <property type="evidence" value="ECO:0007669"/>
    <property type="project" value="UniProtKB-SubCell"/>
</dbReference>
<dbReference type="PANTHER" id="PTHR39087">
    <property type="entry name" value="UPF0104 MEMBRANE PROTEIN MJ1595"/>
    <property type="match status" value="1"/>
</dbReference>
<feature type="transmembrane region" description="Helical" evidence="7">
    <location>
        <begin position="240"/>
        <end position="262"/>
    </location>
</feature>
<feature type="compositionally biased region" description="Basic residues" evidence="6">
    <location>
        <begin position="318"/>
        <end position="327"/>
    </location>
</feature>
<keyword evidence="4 7" id="KW-1133">Transmembrane helix</keyword>
<evidence type="ECO:0000256" key="2">
    <source>
        <dbReference type="ARBA" id="ARBA00022475"/>
    </source>
</evidence>
<dbReference type="Proteomes" id="UP000653472">
    <property type="component" value="Unassembled WGS sequence"/>
</dbReference>
<keyword evidence="2" id="KW-1003">Cell membrane</keyword>
<protein>
    <submittedName>
        <fullName evidence="8">UPF0104 family protein</fullName>
    </submittedName>
</protein>
<keyword evidence="9" id="KW-1185">Reference proteome</keyword>
<comment type="subcellular location">
    <subcellularLocation>
        <location evidence="1">Cell membrane</location>
        <topology evidence="1">Multi-pass membrane protein</topology>
    </subcellularLocation>
</comment>
<evidence type="ECO:0000256" key="4">
    <source>
        <dbReference type="ARBA" id="ARBA00022989"/>
    </source>
</evidence>
<dbReference type="RefSeq" id="WP_168146590.1">
    <property type="nucleotide sequence ID" value="NZ_JAAVXB010000002.1"/>
</dbReference>
<proteinExistence type="predicted"/>
<feature type="transmembrane region" description="Helical" evidence="7">
    <location>
        <begin position="169"/>
        <end position="192"/>
    </location>
</feature>
<feature type="transmembrane region" description="Helical" evidence="7">
    <location>
        <begin position="17"/>
        <end position="35"/>
    </location>
</feature>
<evidence type="ECO:0000256" key="1">
    <source>
        <dbReference type="ARBA" id="ARBA00004651"/>
    </source>
</evidence>
<feature type="transmembrane region" description="Helical" evidence="7">
    <location>
        <begin position="55"/>
        <end position="75"/>
    </location>
</feature>
<evidence type="ECO:0000256" key="6">
    <source>
        <dbReference type="SAM" id="MobiDB-lite"/>
    </source>
</evidence>
<feature type="transmembrane region" description="Helical" evidence="7">
    <location>
        <begin position="96"/>
        <end position="118"/>
    </location>
</feature>
<evidence type="ECO:0000313" key="9">
    <source>
        <dbReference type="Proteomes" id="UP000653472"/>
    </source>
</evidence>
<keyword evidence="5 7" id="KW-0472">Membrane</keyword>
<sequence length="347" mass="37831">MDGNAKRTATRRGWLSWLNRLVTVGFIGLVVWLVVSRAHAVDWHKVLTSLRDMPGTVLALAAAFAAASYAIYASFDWFARIYTRQVPKLRQFEIAIVSYAFNLNLGALIGSVGFRYRLYSRSGVDAKNIARIVATSMITNWSGYFLLGGIVFIGRLVELPKGWEIGTIGLQLVGGGLLLLLAVYLALCAFAQNKVWTLRGTEFSLPSWPLALTQVAASSLNWLAIAATIWVLLPDSVGFGTVLAVFLLSSVAGAMTHVPGGLGVLEAVFVALLGGDVSQHRLIAALLAFRVFYYFGPLAIAIALYLWIEMRGRRGGAHRERRQRKAAARNATRPQPRVSGEALSRAP</sequence>
<keyword evidence="3 7" id="KW-0812">Transmembrane</keyword>
<evidence type="ECO:0000256" key="7">
    <source>
        <dbReference type="SAM" id="Phobius"/>
    </source>
</evidence>
<accession>A0A969W677</accession>
<dbReference type="Pfam" id="PF03706">
    <property type="entry name" value="LPG_synthase_TM"/>
    <property type="match status" value="1"/>
</dbReference>
<feature type="transmembrane region" description="Helical" evidence="7">
    <location>
        <begin position="282"/>
        <end position="308"/>
    </location>
</feature>
<dbReference type="AlphaFoldDB" id="A0A969W677"/>
<evidence type="ECO:0000313" key="8">
    <source>
        <dbReference type="EMBL" id="NKF21317.1"/>
    </source>
</evidence>
<feature type="region of interest" description="Disordered" evidence="6">
    <location>
        <begin position="318"/>
        <end position="347"/>
    </location>
</feature>
<feature type="transmembrane region" description="Helical" evidence="7">
    <location>
        <begin position="138"/>
        <end position="157"/>
    </location>
</feature>
<dbReference type="PANTHER" id="PTHR39087:SF2">
    <property type="entry name" value="UPF0104 MEMBRANE PROTEIN MJ1595"/>
    <property type="match status" value="1"/>
</dbReference>
<gene>
    <name evidence="8" type="ORF">G7Y82_03235</name>
</gene>
<dbReference type="InterPro" id="IPR022791">
    <property type="entry name" value="L-PG_synthase/AglD"/>
</dbReference>
<comment type="caution">
    <text evidence="8">The sequence shown here is derived from an EMBL/GenBank/DDBJ whole genome shotgun (WGS) entry which is preliminary data.</text>
</comment>
<evidence type="ECO:0000256" key="3">
    <source>
        <dbReference type="ARBA" id="ARBA00022692"/>
    </source>
</evidence>
<feature type="transmembrane region" description="Helical" evidence="7">
    <location>
        <begin position="212"/>
        <end position="233"/>
    </location>
</feature>
<evidence type="ECO:0000256" key="5">
    <source>
        <dbReference type="ARBA" id="ARBA00023136"/>
    </source>
</evidence>
<reference evidence="8" key="1">
    <citation type="submission" date="2020-03" db="EMBL/GenBank/DDBJ databases">
        <title>Solimonas marina sp. nov., isolated from deep seawater of the Pacific Ocean.</title>
        <authorList>
            <person name="Liu X."/>
            <person name="Lai Q."/>
            <person name="Sun F."/>
            <person name="Gai Y."/>
            <person name="Li G."/>
            <person name="Shao Z."/>
        </authorList>
    </citation>
    <scope>NUCLEOTIDE SEQUENCE</scope>
    <source>
        <strain evidence="8">C16B3</strain>
    </source>
</reference>